<reference evidence="2" key="1">
    <citation type="journal article" date="2019" name="Int. J. Syst. Evol. Microbiol.">
        <title>The Global Catalogue of Microorganisms (GCM) 10K type strain sequencing project: providing services to taxonomists for standard genome sequencing and annotation.</title>
        <authorList>
            <consortium name="The Broad Institute Genomics Platform"/>
            <consortium name="The Broad Institute Genome Sequencing Center for Infectious Disease"/>
            <person name="Wu L."/>
            <person name="Ma J."/>
        </authorList>
    </citation>
    <scope>NUCLEOTIDE SEQUENCE [LARGE SCALE GENOMIC DNA]</scope>
    <source>
        <strain evidence="2">JCM 16956</strain>
    </source>
</reference>
<gene>
    <name evidence="1" type="ORF">GCM10022244_04750</name>
</gene>
<sequence>MRAPAISDLRHRPNRGFHLKRKSNMCFGWGVNQRPFPLDLVQTQTAWSATYRALAAVGPGAGTTVLRRRLLRLSTRLWWHPYWTTAEAGPAARADLREHARGGSGREAGAA</sequence>
<evidence type="ECO:0000313" key="1">
    <source>
        <dbReference type="EMBL" id="GAA3897508.1"/>
    </source>
</evidence>
<accession>A0ABP7LB53</accession>
<dbReference type="Proteomes" id="UP001501000">
    <property type="component" value="Unassembled WGS sequence"/>
</dbReference>
<organism evidence="1 2">
    <name type="scientific">Streptomyces gulbargensis</name>
    <dbReference type="NCBI Taxonomy" id="364901"/>
    <lineage>
        <taxon>Bacteria</taxon>
        <taxon>Bacillati</taxon>
        <taxon>Actinomycetota</taxon>
        <taxon>Actinomycetes</taxon>
        <taxon>Kitasatosporales</taxon>
        <taxon>Streptomycetaceae</taxon>
        <taxon>Streptomyces</taxon>
    </lineage>
</organism>
<proteinExistence type="predicted"/>
<evidence type="ECO:0000313" key="2">
    <source>
        <dbReference type="Proteomes" id="UP001501000"/>
    </source>
</evidence>
<keyword evidence="2" id="KW-1185">Reference proteome</keyword>
<protein>
    <submittedName>
        <fullName evidence="1">Uncharacterized protein</fullName>
    </submittedName>
</protein>
<comment type="caution">
    <text evidence="1">The sequence shown here is derived from an EMBL/GenBank/DDBJ whole genome shotgun (WGS) entry which is preliminary data.</text>
</comment>
<dbReference type="EMBL" id="BAABAJ010000001">
    <property type="protein sequence ID" value="GAA3897508.1"/>
    <property type="molecule type" value="Genomic_DNA"/>
</dbReference>
<name>A0ABP7LB53_9ACTN</name>